<gene>
    <name evidence="2" type="ORF">FD09_GL002908</name>
</gene>
<reference evidence="2 3" key="1">
    <citation type="journal article" date="2015" name="Genome Announc.">
        <title>Expanding the biotechnology potential of lactobacilli through comparative genomics of 213 strains and associated genera.</title>
        <authorList>
            <person name="Sun Z."/>
            <person name="Harris H.M."/>
            <person name="McCann A."/>
            <person name="Guo C."/>
            <person name="Argimon S."/>
            <person name="Zhang W."/>
            <person name="Yang X."/>
            <person name="Jeffery I.B."/>
            <person name="Cooney J.C."/>
            <person name="Kagawa T.F."/>
            <person name="Liu W."/>
            <person name="Song Y."/>
            <person name="Salvetti E."/>
            <person name="Wrobel A."/>
            <person name="Rasinkangas P."/>
            <person name="Parkhill J."/>
            <person name="Rea M.C."/>
            <person name="O'Sullivan O."/>
            <person name="Ritari J."/>
            <person name="Douillard F.P."/>
            <person name="Paul Ross R."/>
            <person name="Yang R."/>
            <person name="Briner A.E."/>
            <person name="Felis G.E."/>
            <person name="de Vos W.M."/>
            <person name="Barrangou R."/>
            <person name="Klaenhammer T.R."/>
            <person name="Caufield P.W."/>
            <person name="Cui Y."/>
            <person name="Zhang H."/>
            <person name="O'Toole P.W."/>
        </authorList>
    </citation>
    <scope>NUCLEOTIDE SEQUENCE [LARGE SCALE GENOMIC DNA]</scope>
    <source>
        <strain evidence="2 3">DSM 12744</strain>
    </source>
</reference>
<dbReference type="GO" id="GO:0005524">
    <property type="term" value="F:ATP binding"/>
    <property type="evidence" value="ECO:0007669"/>
    <property type="project" value="InterPro"/>
</dbReference>
<dbReference type="SUPFAM" id="SSF52540">
    <property type="entry name" value="P-loop containing nucleoside triphosphate hydrolases"/>
    <property type="match status" value="1"/>
</dbReference>
<dbReference type="PANTHER" id="PTHR23074">
    <property type="entry name" value="AAA DOMAIN-CONTAINING"/>
    <property type="match status" value="1"/>
</dbReference>
<dbReference type="Gene3D" id="3.40.50.300">
    <property type="entry name" value="P-loop containing nucleotide triphosphate hydrolases"/>
    <property type="match status" value="1"/>
</dbReference>
<name>A0A0R1MXI1_9LACO</name>
<comment type="caution">
    <text evidence="2">The sequence shown here is derived from an EMBL/GenBank/DDBJ whole genome shotgun (WGS) entry which is preliminary data.</text>
</comment>
<keyword evidence="3" id="KW-1185">Reference proteome</keyword>
<evidence type="ECO:0000259" key="1">
    <source>
        <dbReference type="Pfam" id="PF00004"/>
    </source>
</evidence>
<proteinExistence type="predicted"/>
<protein>
    <recommendedName>
        <fullName evidence="1">ATPase AAA-type core domain-containing protein</fullName>
    </recommendedName>
</protein>
<dbReference type="Gene3D" id="1.10.8.60">
    <property type="match status" value="1"/>
</dbReference>
<dbReference type="Pfam" id="PF00004">
    <property type="entry name" value="AAA"/>
    <property type="match status" value="1"/>
</dbReference>
<organism evidence="2 3">
    <name type="scientific">Schleiferilactobacillus perolens DSM 12744</name>
    <dbReference type="NCBI Taxonomy" id="1423792"/>
    <lineage>
        <taxon>Bacteria</taxon>
        <taxon>Bacillati</taxon>
        <taxon>Bacillota</taxon>
        <taxon>Bacilli</taxon>
        <taxon>Lactobacillales</taxon>
        <taxon>Lactobacillaceae</taxon>
        <taxon>Schleiferilactobacillus</taxon>
    </lineage>
</organism>
<dbReference type="InterPro" id="IPR050304">
    <property type="entry name" value="MT-severing_AAA_ATPase"/>
</dbReference>
<dbReference type="InterPro" id="IPR003959">
    <property type="entry name" value="ATPase_AAA_core"/>
</dbReference>
<dbReference type="Proteomes" id="UP000051330">
    <property type="component" value="Unassembled WGS sequence"/>
</dbReference>
<dbReference type="InterPro" id="IPR027417">
    <property type="entry name" value="P-loop_NTPase"/>
</dbReference>
<dbReference type="PANTHER" id="PTHR23074:SF83">
    <property type="entry name" value="VACUOLAR PROTEIN SORTING-ASSOCIATED PROTEIN 4A"/>
    <property type="match status" value="1"/>
</dbReference>
<dbReference type="GO" id="GO:0016887">
    <property type="term" value="F:ATP hydrolysis activity"/>
    <property type="evidence" value="ECO:0007669"/>
    <property type="project" value="InterPro"/>
</dbReference>
<sequence length="105" mass="12317">MWSVLVEFDVLAKVRDDQNEMGELKRVVNSLIQNMDAFDPSSILIAATNHPQLLDSAIWRRFDATLKLTFPDVGVRKQLLQYFMKMFQNNFQSERKKVNRLVEDL</sequence>
<dbReference type="EMBL" id="AZEC01000007">
    <property type="protein sequence ID" value="KRL12588.1"/>
    <property type="molecule type" value="Genomic_DNA"/>
</dbReference>
<dbReference type="AlphaFoldDB" id="A0A0R1MXI1"/>
<dbReference type="STRING" id="1423792.FD09_GL002908"/>
<evidence type="ECO:0000313" key="2">
    <source>
        <dbReference type="EMBL" id="KRL12588.1"/>
    </source>
</evidence>
<accession>A0A0R1MXI1</accession>
<feature type="domain" description="ATPase AAA-type core" evidence="1">
    <location>
        <begin position="7"/>
        <end position="67"/>
    </location>
</feature>
<evidence type="ECO:0000313" key="3">
    <source>
        <dbReference type="Proteomes" id="UP000051330"/>
    </source>
</evidence>
<dbReference type="PATRIC" id="fig|1423792.3.peg.2981"/>